<evidence type="ECO:0000259" key="3">
    <source>
        <dbReference type="Pfam" id="PF04536"/>
    </source>
</evidence>
<feature type="domain" description="TPM" evidence="3">
    <location>
        <begin position="60"/>
        <end position="169"/>
    </location>
</feature>
<name>A0AB73B7V6_CORFL</name>
<dbReference type="InterPro" id="IPR007621">
    <property type="entry name" value="TPM_dom"/>
</dbReference>
<dbReference type="AlphaFoldDB" id="A0AB73B7V6"/>
<feature type="signal peptide" evidence="2">
    <location>
        <begin position="1"/>
        <end position="40"/>
    </location>
</feature>
<evidence type="ECO:0000256" key="1">
    <source>
        <dbReference type="SAM" id="Coils"/>
    </source>
</evidence>
<protein>
    <submittedName>
        <fullName evidence="4">Chromosome segregation ATPase</fullName>
    </submittedName>
</protein>
<feature type="chain" id="PRO_5044497316" evidence="2">
    <location>
        <begin position="41"/>
        <end position="678"/>
    </location>
</feature>
<evidence type="ECO:0000313" key="4">
    <source>
        <dbReference type="EMBL" id="GEB98066.1"/>
    </source>
</evidence>
<evidence type="ECO:0000256" key="2">
    <source>
        <dbReference type="SAM" id="SignalP"/>
    </source>
</evidence>
<dbReference type="Proteomes" id="UP000315353">
    <property type="component" value="Unassembled WGS sequence"/>
</dbReference>
<sequence length="678" mass="70571">MPVGGIVVGMNTRSRAASRIGRAAIAALFFGLATASPAFAATAPTAVVAAPAPGSISARVTDEVGVLSPSDKSQLEEKIKQLQTDKGELLYILFVGDTGTNSTTYAENIVSARGDNTAAYVVDVAARQTGAAAGTRFSSASAGDLDNAAQSYLANDDWAGAANAVVDTATSGAAGSGSGAGWLVGGAGAVAVAGGGIWAATRRKSKAQATQTLEAAREIAPSDTQSLDRLPVETLDALAREELVSADESIRRGKEELKIAISEFGPERTRAFTKAMNHSTTTLQRAFSLRQRLDDAIPESPAERRSMLVEIISSCGQADDALDQQAQEFAKMRDLLINAPQKLDELTQRTVDLRARLPHAQETLQTLTSHYPAEVLSSIADNAEMAEVSLNEAEKSVSSGRELAAAPAGQQGGLVAAIRDGEHAIEIADRLLSGIENAETNIAEANANLASLITEIEEEISEAQQLEAQGKSQGTKADWDSLEELLARAHTAVESARAEGTQDPLGSYSSLMAIDTELDDRLDRVREKTSSHARQIALFKQQISVAESNIQAADDLISSRGRIIGSGARTALADAKHLHAEALHLERSDIRAAQDSARRSVNAAQTALKRAKDDIDNYRRRQMQQRGASTAGNIVTGMVLGQILGGGGHGGGFGGGFGGGGFGGGGGGFGGSSQGSAF</sequence>
<accession>A0AB73B7V6</accession>
<gene>
    <name evidence="4" type="ORF">CFL01nite_15610</name>
</gene>
<keyword evidence="1" id="KW-0175">Coiled coil</keyword>
<proteinExistence type="predicted"/>
<dbReference type="EMBL" id="BJNB01000023">
    <property type="protein sequence ID" value="GEB98066.1"/>
    <property type="molecule type" value="Genomic_DNA"/>
</dbReference>
<dbReference type="Pfam" id="PF04536">
    <property type="entry name" value="TPM_phosphatase"/>
    <property type="match status" value="1"/>
</dbReference>
<evidence type="ECO:0000313" key="5">
    <source>
        <dbReference type="Proteomes" id="UP000315353"/>
    </source>
</evidence>
<reference evidence="4 5" key="1">
    <citation type="submission" date="2019-06" db="EMBL/GenBank/DDBJ databases">
        <title>Whole genome shotgun sequence of Corynebacterium flavescens NBRC 14136.</title>
        <authorList>
            <person name="Hosoyama A."/>
            <person name="Uohara A."/>
            <person name="Ohji S."/>
            <person name="Ichikawa N."/>
        </authorList>
    </citation>
    <scope>NUCLEOTIDE SEQUENCE [LARGE SCALE GENOMIC DNA]</scope>
    <source>
        <strain evidence="4 5">NBRC 14136</strain>
    </source>
</reference>
<feature type="coiled-coil region" evidence="1">
    <location>
        <begin position="428"/>
        <end position="473"/>
    </location>
</feature>
<dbReference type="Gene3D" id="3.10.310.50">
    <property type="match status" value="1"/>
</dbReference>
<organism evidence="4 5">
    <name type="scientific">Corynebacterium flavescens</name>
    <dbReference type="NCBI Taxonomy" id="28028"/>
    <lineage>
        <taxon>Bacteria</taxon>
        <taxon>Bacillati</taxon>
        <taxon>Actinomycetota</taxon>
        <taxon>Actinomycetes</taxon>
        <taxon>Mycobacteriales</taxon>
        <taxon>Corynebacteriaceae</taxon>
        <taxon>Corynebacterium</taxon>
    </lineage>
</organism>
<comment type="caution">
    <text evidence="4">The sequence shown here is derived from an EMBL/GenBank/DDBJ whole genome shotgun (WGS) entry which is preliminary data.</text>
</comment>
<keyword evidence="2" id="KW-0732">Signal</keyword>